<sequence length="338" mass="39470">MCLKFIWLLLSNAPSLWVDWHRSTHLHGQSFWTITANDNDSWAWRKLLDLRPLALRFCKTVLGNGQTASFWFDNWSPLGQLIDHIGPTGPRRLRLRDNAVVADAISGSSWTMPHPRSQMEVDLHAHLTTINLPLPSDVNDEYIWVARDSSFVDFRSSTTWEVLRPRQEIQNWVDVVWFKGVIPKLSFNMWIANYDRMPTRSRLAAWGVAISPSCPLCSNFDETRDHLLLSCAYSQSIWKEVFVRCNTPRRAFTDWSELLSWIRATPSKKFSLLRKIATHAVVYHKWKQRNNLVHNQSSIPASTVFNGIDKEVRNIISARRYRKLYDSLMVLWFKIKFV</sequence>
<name>A0A6J0NUV7_RAPSA</name>
<dbReference type="GeneID" id="108858841"/>
<evidence type="ECO:0000313" key="4">
    <source>
        <dbReference type="RefSeq" id="XP_018488210.1"/>
    </source>
</evidence>
<gene>
    <name evidence="4" type="primary">LOC108858841</name>
</gene>
<feature type="chain" id="PRO_5026949005" evidence="1">
    <location>
        <begin position="18"/>
        <end position="338"/>
    </location>
</feature>
<reference evidence="3" key="1">
    <citation type="journal article" date="2019" name="Database">
        <title>The radish genome database (RadishGD): an integrated information resource for radish genomics.</title>
        <authorList>
            <person name="Yu H.J."/>
            <person name="Baek S."/>
            <person name="Lee Y.J."/>
            <person name="Cho A."/>
            <person name="Mun J.H."/>
        </authorList>
    </citation>
    <scope>NUCLEOTIDE SEQUENCE [LARGE SCALE GENOMIC DNA]</scope>
    <source>
        <strain evidence="3">cv. WK10039</strain>
    </source>
</reference>
<keyword evidence="3" id="KW-1185">Reference proteome</keyword>
<accession>A0A6J0NUV7</accession>
<dbReference type="InterPro" id="IPR026960">
    <property type="entry name" value="RVT-Znf"/>
</dbReference>
<evidence type="ECO:0000313" key="3">
    <source>
        <dbReference type="Proteomes" id="UP000504610"/>
    </source>
</evidence>
<dbReference type="RefSeq" id="XP_018488210.1">
    <property type="nucleotide sequence ID" value="XM_018632708.1"/>
</dbReference>
<evidence type="ECO:0000256" key="1">
    <source>
        <dbReference type="SAM" id="SignalP"/>
    </source>
</evidence>
<organism evidence="3 4">
    <name type="scientific">Raphanus sativus</name>
    <name type="common">Radish</name>
    <name type="synonym">Raphanus raphanistrum var. sativus</name>
    <dbReference type="NCBI Taxonomy" id="3726"/>
    <lineage>
        <taxon>Eukaryota</taxon>
        <taxon>Viridiplantae</taxon>
        <taxon>Streptophyta</taxon>
        <taxon>Embryophyta</taxon>
        <taxon>Tracheophyta</taxon>
        <taxon>Spermatophyta</taxon>
        <taxon>Magnoliopsida</taxon>
        <taxon>eudicotyledons</taxon>
        <taxon>Gunneridae</taxon>
        <taxon>Pentapetalae</taxon>
        <taxon>rosids</taxon>
        <taxon>malvids</taxon>
        <taxon>Brassicales</taxon>
        <taxon>Brassicaceae</taxon>
        <taxon>Brassiceae</taxon>
        <taxon>Raphanus</taxon>
    </lineage>
</organism>
<dbReference type="Proteomes" id="UP000504610">
    <property type="component" value="Chromosome 5"/>
</dbReference>
<feature type="signal peptide" evidence="1">
    <location>
        <begin position="1"/>
        <end position="17"/>
    </location>
</feature>
<feature type="domain" description="Reverse transcriptase zinc-binding" evidence="2">
    <location>
        <begin position="154"/>
        <end position="238"/>
    </location>
</feature>
<reference evidence="4" key="2">
    <citation type="submission" date="2025-08" db="UniProtKB">
        <authorList>
            <consortium name="RefSeq"/>
        </authorList>
    </citation>
    <scope>IDENTIFICATION</scope>
    <source>
        <tissue evidence="4">Leaf</tissue>
    </source>
</reference>
<protein>
    <submittedName>
        <fullName evidence="4">Uncharacterized protein LOC108858841</fullName>
    </submittedName>
</protein>
<dbReference type="PANTHER" id="PTHR33116">
    <property type="entry name" value="REVERSE TRANSCRIPTASE ZINC-BINDING DOMAIN-CONTAINING PROTEIN-RELATED-RELATED"/>
    <property type="match status" value="1"/>
</dbReference>
<proteinExistence type="predicted"/>
<dbReference type="Pfam" id="PF13966">
    <property type="entry name" value="zf-RVT"/>
    <property type="match status" value="1"/>
</dbReference>
<evidence type="ECO:0000259" key="2">
    <source>
        <dbReference type="Pfam" id="PF13966"/>
    </source>
</evidence>
<dbReference type="AlphaFoldDB" id="A0A6J0NUV7"/>
<dbReference type="PANTHER" id="PTHR33116:SF76">
    <property type="entry name" value="DUF4283 DOMAIN-CONTAINING PROTEIN"/>
    <property type="match status" value="1"/>
</dbReference>
<dbReference type="KEGG" id="rsz:108858841"/>
<dbReference type="OrthoDB" id="1109891at2759"/>
<keyword evidence="1" id="KW-0732">Signal</keyword>